<keyword evidence="4" id="KW-0964">Secreted</keyword>
<dbReference type="STRING" id="643648.Slip_1903"/>
<dbReference type="InterPro" id="IPR046358">
    <property type="entry name" value="Flagellin_C"/>
</dbReference>
<dbReference type="SUPFAM" id="SSF64518">
    <property type="entry name" value="Phase 1 flagellin"/>
    <property type="match status" value="1"/>
</dbReference>
<dbReference type="InterPro" id="IPR001492">
    <property type="entry name" value="Flagellin"/>
</dbReference>
<dbReference type="EMBL" id="CP002048">
    <property type="protein sequence ID" value="ADI02656.1"/>
    <property type="molecule type" value="Genomic_DNA"/>
</dbReference>
<dbReference type="AlphaFoldDB" id="D7CPM1"/>
<evidence type="ECO:0000259" key="6">
    <source>
        <dbReference type="Pfam" id="PF00700"/>
    </source>
</evidence>
<dbReference type="HOGENOM" id="CLU_011142_3_0_9"/>
<evidence type="ECO:0000259" key="5">
    <source>
        <dbReference type="Pfam" id="PF00669"/>
    </source>
</evidence>
<dbReference type="PRINTS" id="PR00207">
    <property type="entry name" value="FLAGELLIN"/>
</dbReference>
<keyword evidence="3 4" id="KW-0975">Bacterial flagellum</keyword>
<dbReference type="InterPro" id="IPR001029">
    <property type="entry name" value="Flagellin_N"/>
</dbReference>
<keyword evidence="7" id="KW-0282">Flagellum</keyword>
<evidence type="ECO:0000256" key="3">
    <source>
        <dbReference type="ARBA" id="ARBA00023143"/>
    </source>
</evidence>
<comment type="subcellular location">
    <subcellularLocation>
        <location evidence="4">Secreted</location>
    </subcellularLocation>
    <subcellularLocation>
        <location evidence="4">Bacterial flagellum</location>
    </subcellularLocation>
</comment>
<feature type="domain" description="Flagellin C-terminal" evidence="6">
    <location>
        <begin position="602"/>
        <end position="686"/>
    </location>
</feature>
<dbReference type="eggNOG" id="COG1344">
    <property type="taxonomic scope" value="Bacteria"/>
</dbReference>
<proteinExistence type="inferred from homology"/>
<sequence>MRINHNIASLNTYRMLTLNNTLTAKSLEKLSSGLRINRAGDDAAGLAISEKMRAQIRGLDMAVRNSQDGISMIQTAEGALNEAHSILQRMRELAVQAANDTNTDVDRAEIQKEMNQLTSELNRIGNTTEFNTKKLLDGGGSKATEGTVLTTTEGGKAGNISPVETLAASNTAKAETSFYFTNDGGDDLRFIIRAKDTGEELNGWMFKLVHDADAGDENVERSGYLVTVTTDLSTKTAQNIEDLINNSGLVTKEVDVQVVYASGTNAGQAFTGGLNSATALNNRTTAAMTGGASSPTRGVYAFDITQAFVKNTDTFDLRIARDGVIGGYQTIKLQARLIGDGSSGNIDFTIGTAADKYNAEQQAQSIATALANNTTVNTLYDVSYSGTKVILTEKANKISEIAVEKVSVSSTAVQGVMTYTHTSQNMLTAGGKFTIDGVDILVVDDAVKYAAEITAGQAILYETTDTATTQMSKLKDAITNNTRLNGKYSVSHSSGTLTFTQVSGFESDTPVSMILWDRAGNGFEATFQVGANSAQSMTVQINDMRSLALHVSGRTAGGDVVAGNGQIAKLTTTKVVTNGTTNEAVEYALDVSSYDTATAAISVINDAIETVSAERSKLGAYQNRLEHTINNLGTSAENLTAAESRIRDVDMAKEMMEFTKMNILTQAATAMLAQANQQPQSVLQLLGR</sequence>
<evidence type="ECO:0000313" key="7">
    <source>
        <dbReference type="EMBL" id="ADI02656.1"/>
    </source>
</evidence>
<dbReference type="PANTHER" id="PTHR42792:SF2">
    <property type="entry name" value="FLAGELLIN"/>
    <property type="match status" value="1"/>
</dbReference>
<dbReference type="KEGG" id="slp:Slip_1903"/>
<evidence type="ECO:0000256" key="4">
    <source>
        <dbReference type="RuleBase" id="RU362073"/>
    </source>
</evidence>
<reference evidence="7 8" key="2">
    <citation type="journal article" date="2010" name="Stand. Genomic Sci.">
        <title>Complete genome sequence of Syntrophothermus lipocalidus type strain (TGB-C1).</title>
        <authorList>
            <person name="Djao O.D."/>
            <person name="Zhang X."/>
            <person name="Lucas S."/>
            <person name="Lapidus A."/>
            <person name="Del Rio T.G."/>
            <person name="Nolan M."/>
            <person name="Tice H."/>
            <person name="Cheng J.F."/>
            <person name="Han C."/>
            <person name="Tapia R."/>
            <person name="Goodwin L."/>
            <person name="Pitluck S."/>
            <person name="Liolios K."/>
            <person name="Ivanova N."/>
            <person name="Mavromatis K."/>
            <person name="Mikhailova N."/>
            <person name="Ovchinnikova G."/>
            <person name="Pati A."/>
            <person name="Brambilla E."/>
            <person name="Chen A."/>
            <person name="Palaniappan K."/>
            <person name="Land M."/>
            <person name="Hauser L."/>
            <person name="Chang Y.J."/>
            <person name="Jeffries C.D."/>
            <person name="Rohde M."/>
            <person name="Sikorski J."/>
            <person name="Spring S."/>
            <person name="Goker M."/>
            <person name="Detter J.C."/>
            <person name="Woyke T."/>
            <person name="Bristow J."/>
            <person name="Eisen J.A."/>
            <person name="Markowitz V."/>
            <person name="Hugenholtz P."/>
            <person name="Kyrpides N.C."/>
            <person name="Klenk H.P."/>
        </authorList>
    </citation>
    <scope>NUCLEOTIDE SEQUENCE [LARGE SCALE GENOMIC DNA]</scope>
    <source>
        <strain evidence="8">DSM 12680 / TGB-C1</strain>
    </source>
</reference>
<evidence type="ECO:0000313" key="8">
    <source>
        <dbReference type="Proteomes" id="UP000000378"/>
    </source>
</evidence>
<dbReference type="Proteomes" id="UP000000378">
    <property type="component" value="Chromosome"/>
</dbReference>
<feature type="domain" description="Flagellin N-terminal" evidence="5">
    <location>
        <begin position="3"/>
        <end position="138"/>
    </location>
</feature>
<keyword evidence="7" id="KW-0969">Cilium</keyword>
<dbReference type="GO" id="GO:0005198">
    <property type="term" value="F:structural molecule activity"/>
    <property type="evidence" value="ECO:0007669"/>
    <property type="project" value="UniProtKB-UniRule"/>
</dbReference>
<evidence type="ECO:0000256" key="1">
    <source>
        <dbReference type="ARBA" id="ARBA00005709"/>
    </source>
</evidence>
<accession>D7CPM1</accession>
<dbReference type="InterPro" id="IPR042187">
    <property type="entry name" value="Flagellin_C_sub2"/>
</dbReference>
<comment type="function">
    <text evidence="4">Flagellin is the subunit protein which polymerizes to form the filaments of bacterial flagella.</text>
</comment>
<reference evidence="8" key="1">
    <citation type="journal article" date="2010" name="Stand. Genomic Sci.">
        <title>Complete genome sequence of Syntrophothermus lipocalidus type strain (TGB-C1T).</title>
        <authorList>
            <consortium name="US DOE Joint Genome Institute (JGI-PGF)"/>
            <person name="Djao O."/>
            <person name="Zhang X."/>
            <person name="Lucas S."/>
            <person name="Lapidus A."/>
            <person name="Glavina Del Rio T."/>
            <person name="Nolan M."/>
            <person name="Tice H."/>
            <person name="Cheng J."/>
            <person name="Han C."/>
            <person name="Tapia R."/>
            <person name="Goodwin L."/>
            <person name="Pitluck S."/>
            <person name="Liolios K."/>
            <person name="Ivanova N."/>
            <person name="Mavromatis K."/>
            <person name="Mikhailova N."/>
            <person name="Ovchinnikova G."/>
            <person name="Pati A."/>
            <person name="Brambilla E."/>
            <person name="Chen A."/>
            <person name="Palaniappan K."/>
            <person name="Land M."/>
            <person name="Hauser L."/>
            <person name="Chang Y."/>
            <person name="Jeffries C."/>
            <person name="Rohde M."/>
            <person name="Sikorski J."/>
            <person name="Spring S."/>
            <person name="Goker M."/>
            <person name="Detter J."/>
            <person name="Woyke T."/>
            <person name="Bristow J."/>
            <person name="Eisen J."/>
            <person name="Markowitz V."/>
            <person name="Hugenholtz P."/>
            <person name="Kyrpides N."/>
            <person name="Klenk H."/>
        </authorList>
    </citation>
    <scope>NUCLEOTIDE SEQUENCE [LARGE SCALE GENOMIC DNA]</scope>
    <source>
        <strain evidence="8">DSM 12680 / TGB-C1</strain>
    </source>
</reference>
<dbReference type="Gene3D" id="1.20.1330.10">
    <property type="entry name" value="f41 fragment of flagellin, N-terminal domain"/>
    <property type="match status" value="2"/>
</dbReference>
<organism evidence="7 8">
    <name type="scientific">Syntrophothermus lipocalidus (strain DSM 12680 / TGB-C1)</name>
    <dbReference type="NCBI Taxonomy" id="643648"/>
    <lineage>
        <taxon>Bacteria</taxon>
        <taxon>Bacillati</taxon>
        <taxon>Bacillota</taxon>
        <taxon>Clostridia</taxon>
        <taxon>Eubacteriales</taxon>
        <taxon>Syntrophomonadaceae</taxon>
        <taxon>Syntrophothermus</taxon>
    </lineage>
</organism>
<dbReference type="RefSeq" id="WP_013176058.1">
    <property type="nucleotide sequence ID" value="NC_014220.1"/>
</dbReference>
<keyword evidence="8" id="KW-1185">Reference proteome</keyword>
<dbReference type="Pfam" id="PF00669">
    <property type="entry name" value="Flagellin_N"/>
    <property type="match status" value="1"/>
</dbReference>
<name>D7CPM1_SYNLT</name>
<dbReference type="Pfam" id="PF00700">
    <property type="entry name" value="Flagellin_C"/>
    <property type="match status" value="1"/>
</dbReference>
<evidence type="ECO:0000256" key="2">
    <source>
        <dbReference type="ARBA" id="ARBA00020110"/>
    </source>
</evidence>
<dbReference type="GO" id="GO:0005576">
    <property type="term" value="C:extracellular region"/>
    <property type="evidence" value="ECO:0007669"/>
    <property type="project" value="UniProtKB-SubCell"/>
</dbReference>
<dbReference type="GO" id="GO:0009288">
    <property type="term" value="C:bacterial-type flagellum"/>
    <property type="evidence" value="ECO:0007669"/>
    <property type="project" value="UniProtKB-SubCell"/>
</dbReference>
<dbReference type="Gene3D" id="6.10.10.10">
    <property type="entry name" value="Flagellar export chaperone, C-terminal domain"/>
    <property type="match status" value="1"/>
</dbReference>
<gene>
    <name evidence="7" type="ordered locus">Slip_1903</name>
</gene>
<comment type="similarity">
    <text evidence="1 4">Belongs to the bacterial flagellin family.</text>
</comment>
<keyword evidence="7" id="KW-0966">Cell projection</keyword>
<protein>
    <recommendedName>
        <fullName evidence="2 4">Flagellin</fullName>
    </recommendedName>
</protein>
<dbReference type="PANTHER" id="PTHR42792">
    <property type="entry name" value="FLAGELLIN"/>
    <property type="match status" value="1"/>
</dbReference>
<dbReference type="Gene3D" id="3.30.70.2120">
    <property type="match status" value="1"/>
</dbReference>